<feature type="domain" description="7,8-dihydro-6-hydroxymethylpterin-pyrophosphokinase" evidence="13">
    <location>
        <begin position="87"/>
        <end position="98"/>
    </location>
</feature>
<organism evidence="14 15">
    <name type="scientific">Pedobacter puniceum</name>
    <dbReference type="NCBI Taxonomy" id="2666136"/>
    <lineage>
        <taxon>Bacteria</taxon>
        <taxon>Pseudomonadati</taxon>
        <taxon>Bacteroidota</taxon>
        <taxon>Sphingobacteriia</taxon>
        <taxon>Sphingobacteriales</taxon>
        <taxon>Sphingobacteriaceae</taxon>
        <taxon>Pedobacter</taxon>
    </lineage>
</organism>
<evidence type="ECO:0000259" key="13">
    <source>
        <dbReference type="PROSITE" id="PS00794"/>
    </source>
</evidence>
<evidence type="ECO:0000256" key="9">
    <source>
        <dbReference type="ARBA" id="ARBA00022909"/>
    </source>
</evidence>
<keyword evidence="15" id="KW-1185">Reference proteome</keyword>
<dbReference type="GO" id="GO:0046654">
    <property type="term" value="P:tetrahydrofolate biosynthetic process"/>
    <property type="evidence" value="ECO:0007669"/>
    <property type="project" value="UniProtKB-UniPathway"/>
</dbReference>
<evidence type="ECO:0000256" key="5">
    <source>
        <dbReference type="ARBA" id="ARBA00022679"/>
    </source>
</evidence>
<evidence type="ECO:0000256" key="6">
    <source>
        <dbReference type="ARBA" id="ARBA00022741"/>
    </source>
</evidence>
<evidence type="ECO:0000256" key="4">
    <source>
        <dbReference type="ARBA" id="ARBA00016218"/>
    </source>
</evidence>
<dbReference type="Pfam" id="PF01288">
    <property type="entry name" value="HPPK"/>
    <property type="match status" value="1"/>
</dbReference>
<comment type="similarity">
    <text evidence="2">Belongs to the HPPK family.</text>
</comment>
<dbReference type="GO" id="GO:0003848">
    <property type="term" value="F:2-amino-4-hydroxy-6-hydroxymethyldihydropteridine diphosphokinase activity"/>
    <property type="evidence" value="ECO:0007669"/>
    <property type="project" value="UniProtKB-EC"/>
</dbReference>
<dbReference type="PROSITE" id="PS00794">
    <property type="entry name" value="HPPK"/>
    <property type="match status" value="1"/>
</dbReference>
<name>A0A7K0FJ47_9SPHI</name>
<evidence type="ECO:0000256" key="12">
    <source>
        <dbReference type="ARBA" id="ARBA00033413"/>
    </source>
</evidence>
<evidence type="ECO:0000256" key="11">
    <source>
        <dbReference type="ARBA" id="ARBA00029766"/>
    </source>
</evidence>
<gene>
    <name evidence="14" type="primary">folK</name>
    <name evidence="14" type="ORF">GJJ64_02295</name>
</gene>
<keyword evidence="8" id="KW-0067">ATP-binding</keyword>
<dbReference type="PANTHER" id="PTHR43071:SF1">
    <property type="entry name" value="2-AMINO-4-HYDROXY-6-HYDROXYMETHYLDIHYDROPTERIDINE PYROPHOSPHOKINASE"/>
    <property type="match status" value="1"/>
</dbReference>
<reference evidence="14 15" key="1">
    <citation type="submission" date="2019-11" db="EMBL/GenBank/DDBJ databases">
        <authorList>
            <person name="Cheng Q."/>
            <person name="Yang Z."/>
        </authorList>
    </citation>
    <scope>NUCLEOTIDE SEQUENCE [LARGE SCALE GENOMIC DNA]</scope>
    <source>
        <strain evidence="14 15">HX-22-1</strain>
    </source>
</reference>
<evidence type="ECO:0000256" key="8">
    <source>
        <dbReference type="ARBA" id="ARBA00022840"/>
    </source>
</evidence>
<dbReference type="GO" id="GO:0046656">
    <property type="term" value="P:folic acid biosynthetic process"/>
    <property type="evidence" value="ECO:0007669"/>
    <property type="project" value="UniProtKB-KW"/>
</dbReference>
<dbReference type="AlphaFoldDB" id="A0A7K0FJ47"/>
<dbReference type="Gene3D" id="3.30.70.560">
    <property type="entry name" value="7,8-Dihydro-6-hydroxymethylpterin-pyrophosphokinase HPPK"/>
    <property type="match status" value="1"/>
</dbReference>
<comment type="caution">
    <text evidence="14">The sequence shown here is derived from an EMBL/GenBank/DDBJ whole genome shotgun (WGS) entry which is preliminary data.</text>
</comment>
<dbReference type="EC" id="2.7.6.3" evidence="3"/>
<evidence type="ECO:0000256" key="1">
    <source>
        <dbReference type="ARBA" id="ARBA00005051"/>
    </source>
</evidence>
<dbReference type="NCBIfam" id="TIGR01498">
    <property type="entry name" value="folK"/>
    <property type="match status" value="1"/>
</dbReference>
<keyword evidence="9" id="KW-0289">Folate biosynthesis</keyword>
<dbReference type="GO" id="GO:0016301">
    <property type="term" value="F:kinase activity"/>
    <property type="evidence" value="ECO:0007669"/>
    <property type="project" value="UniProtKB-KW"/>
</dbReference>
<evidence type="ECO:0000256" key="3">
    <source>
        <dbReference type="ARBA" id="ARBA00013253"/>
    </source>
</evidence>
<evidence type="ECO:0000256" key="2">
    <source>
        <dbReference type="ARBA" id="ARBA00005810"/>
    </source>
</evidence>
<keyword evidence="6" id="KW-0547">Nucleotide-binding</keyword>
<accession>A0A7K0FJ47</accession>
<evidence type="ECO:0000256" key="7">
    <source>
        <dbReference type="ARBA" id="ARBA00022777"/>
    </source>
</evidence>
<dbReference type="CDD" id="cd00483">
    <property type="entry name" value="HPPK"/>
    <property type="match status" value="1"/>
</dbReference>
<dbReference type="InterPro" id="IPR035907">
    <property type="entry name" value="Hppk_sf"/>
</dbReference>
<evidence type="ECO:0000313" key="14">
    <source>
        <dbReference type="EMBL" id="MRX46009.1"/>
    </source>
</evidence>
<proteinExistence type="inferred from homology"/>
<comment type="pathway">
    <text evidence="1">Cofactor biosynthesis; tetrahydrofolate biosynthesis; 2-amino-4-hydroxy-6-hydroxymethyl-7,8-dihydropteridine diphosphate from 7,8-dihydroneopterin triphosphate: step 4/4.</text>
</comment>
<dbReference type="UniPathway" id="UPA00077">
    <property type="reaction ID" value="UER00155"/>
</dbReference>
<evidence type="ECO:0000256" key="10">
    <source>
        <dbReference type="ARBA" id="ARBA00029409"/>
    </source>
</evidence>
<protein>
    <recommendedName>
        <fullName evidence="4">2-amino-4-hydroxy-6-hydroxymethyldihydropteridine pyrophosphokinase</fullName>
        <ecNumber evidence="3">2.7.6.3</ecNumber>
    </recommendedName>
    <alternativeName>
        <fullName evidence="11">6-hydroxymethyl-7,8-dihydropterin pyrophosphokinase</fullName>
    </alternativeName>
    <alternativeName>
        <fullName evidence="12">7,8-dihydro-6-hydroxymethylpterin-pyrophosphokinase</fullName>
    </alternativeName>
</protein>
<dbReference type="GO" id="GO:0005524">
    <property type="term" value="F:ATP binding"/>
    <property type="evidence" value="ECO:0007669"/>
    <property type="project" value="UniProtKB-KW"/>
</dbReference>
<keyword evidence="7 14" id="KW-0418">Kinase</keyword>
<dbReference type="PANTHER" id="PTHR43071">
    <property type="entry name" value="2-AMINO-4-HYDROXY-6-HYDROXYMETHYLDIHYDROPTERIDINE PYROPHOSPHOKINASE"/>
    <property type="match status" value="1"/>
</dbReference>
<comment type="function">
    <text evidence="10">Catalyzes the transfer of pyrophosphate from adenosine triphosphate (ATP) to 6-hydroxymethyl-7,8-dihydropterin, an enzymatic step in folate biosynthesis pathway.</text>
</comment>
<dbReference type="EMBL" id="WKJI01000001">
    <property type="protein sequence ID" value="MRX46009.1"/>
    <property type="molecule type" value="Genomic_DNA"/>
</dbReference>
<keyword evidence="5 14" id="KW-0808">Transferase</keyword>
<dbReference type="Proteomes" id="UP000462931">
    <property type="component" value="Unassembled WGS sequence"/>
</dbReference>
<dbReference type="SUPFAM" id="SSF55083">
    <property type="entry name" value="6-hydroxymethyl-7,8-dihydropterin pyrophosphokinase, HPPK"/>
    <property type="match status" value="1"/>
</dbReference>
<evidence type="ECO:0000313" key="15">
    <source>
        <dbReference type="Proteomes" id="UP000462931"/>
    </source>
</evidence>
<sequence length="169" mass="19179">MCQVYLGLGTNLGDRLNNLETAVASIAKKVGKIIACSSIYQTAAWGNTNQPDFLNMVVGVETALNPKNLLENTQQIELEMGRVRKEHWGERNIDIDILFYEEIVLISSNLSIPHPYIADRKFVLAPLLELIPDFKHPIQNKTVRNLYLNCEDRMEVLKTNLILNYLHGS</sequence>
<dbReference type="InterPro" id="IPR000550">
    <property type="entry name" value="Hppk"/>
</dbReference>